<evidence type="ECO:0000256" key="2">
    <source>
        <dbReference type="ARBA" id="ARBA00022448"/>
    </source>
</evidence>
<dbReference type="AlphaFoldDB" id="A0A0U3FS04"/>
<evidence type="ECO:0000313" key="6">
    <source>
        <dbReference type="Proteomes" id="UP000060778"/>
    </source>
</evidence>
<keyword evidence="6" id="KW-1185">Reference proteome</keyword>
<sequence>MRPLQVVFSIPIVLVTAYLISRYGLGSPFSDLGANGFLTEEQRKALEEAYGLSGDPLLGFINFTLSLPRGGPPSSIYSKPSLELVLGPFALTVAIVAFAATASVIVASVTFVANPKALKLLGSAAFVPEYFYAIAFLVTSWYFGWPNPTLNFSYDKFLAYFAIVCLSISSKLAHLIDEMASELSSSQFVAFWKAVGLSDRAIRRVELKAMWKGLLAFLLTLSAESLERSVMVEYLINFPGIGYFLFTSVVEVDVGLAASSFALLSIAAYALVQLASSVGDSRWSVWK</sequence>
<dbReference type="GO" id="GO:0005886">
    <property type="term" value="C:plasma membrane"/>
    <property type="evidence" value="ECO:0007669"/>
    <property type="project" value="UniProtKB-SubCell"/>
</dbReference>
<keyword evidence="3" id="KW-1003">Cell membrane</keyword>
<proteinExistence type="predicted"/>
<name>A0A0U3FS04_9CREN</name>
<dbReference type="KEGG" id="iis:EYM_06035"/>
<accession>A0A0U3FS04</accession>
<keyword evidence="4" id="KW-0472">Membrane</keyword>
<keyword evidence="4" id="KW-1133">Transmembrane helix</keyword>
<evidence type="ECO:0000313" key="5">
    <source>
        <dbReference type="EMBL" id="ALU12647.1"/>
    </source>
</evidence>
<organism evidence="5 6">
    <name type="scientific">Ignicoccus islandicus DSM 13165</name>
    <dbReference type="NCBI Taxonomy" id="940295"/>
    <lineage>
        <taxon>Archaea</taxon>
        <taxon>Thermoproteota</taxon>
        <taxon>Thermoprotei</taxon>
        <taxon>Desulfurococcales</taxon>
        <taxon>Desulfurococcaceae</taxon>
        <taxon>Ignicoccus</taxon>
    </lineage>
</organism>
<keyword evidence="2" id="KW-0813">Transport</keyword>
<dbReference type="STRING" id="940295.EYM_06035"/>
<dbReference type="EMBL" id="CP006867">
    <property type="protein sequence ID" value="ALU12647.1"/>
    <property type="molecule type" value="Genomic_DNA"/>
</dbReference>
<evidence type="ECO:0000256" key="4">
    <source>
        <dbReference type="SAM" id="Phobius"/>
    </source>
</evidence>
<feature type="transmembrane region" description="Helical" evidence="4">
    <location>
        <begin position="241"/>
        <end position="272"/>
    </location>
</feature>
<gene>
    <name evidence="5" type="ORF">EYM_06035</name>
</gene>
<dbReference type="GeneID" id="30680586"/>
<protein>
    <recommendedName>
        <fullName evidence="7">ABC transmembrane type-1 domain-containing protein</fullName>
    </recommendedName>
</protein>
<dbReference type="PANTHER" id="PTHR43163:SF6">
    <property type="entry name" value="DIPEPTIDE TRANSPORT SYSTEM PERMEASE PROTEIN DPPB-RELATED"/>
    <property type="match status" value="1"/>
</dbReference>
<feature type="transmembrane region" description="Helical" evidence="4">
    <location>
        <begin position="157"/>
        <end position="176"/>
    </location>
</feature>
<dbReference type="PANTHER" id="PTHR43163">
    <property type="entry name" value="DIPEPTIDE TRANSPORT SYSTEM PERMEASE PROTEIN DPPB-RELATED"/>
    <property type="match status" value="1"/>
</dbReference>
<evidence type="ECO:0000256" key="3">
    <source>
        <dbReference type="ARBA" id="ARBA00022475"/>
    </source>
</evidence>
<keyword evidence="4" id="KW-0812">Transmembrane</keyword>
<feature type="transmembrane region" description="Helical" evidence="4">
    <location>
        <begin position="7"/>
        <end position="25"/>
    </location>
</feature>
<dbReference type="RefSeq" id="WP_075050104.1">
    <property type="nucleotide sequence ID" value="NZ_CP006867.1"/>
</dbReference>
<dbReference type="Proteomes" id="UP000060778">
    <property type="component" value="Chromosome"/>
</dbReference>
<comment type="subcellular location">
    <subcellularLocation>
        <location evidence="1">Cell membrane</location>
        <topology evidence="1">Multi-pass membrane protein</topology>
    </subcellularLocation>
</comment>
<feature type="transmembrane region" description="Helical" evidence="4">
    <location>
        <begin position="125"/>
        <end position="145"/>
    </location>
</feature>
<reference evidence="5 6" key="1">
    <citation type="submission" date="2013-11" db="EMBL/GenBank/DDBJ databases">
        <title>Comparative genomics of Ignicoccus.</title>
        <authorList>
            <person name="Podar M."/>
        </authorList>
    </citation>
    <scope>NUCLEOTIDE SEQUENCE [LARGE SCALE GENOMIC DNA]</scope>
    <source>
        <strain evidence="5 6">DSM 13165</strain>
    </source>
</reference>
<evidence type="ECO:0008006" key="7">
    <source>
        <dbReference type="Google" id="ProtNLM"/>
    </source>
</evidence>
<evidence type="ECO:0000256" key="1">
    <source>
        <dbReference type="ARBA" id="ARBA00004651"/>
    </source>
</evidence>
<feature type="transmembrane region" description="Helical" evidence="4">
    <location>
        <begin position="89"/>
        <end position="113"/>
    </location>
</feature>